<keyword evidence="4 10" id="KW-0812">Transmembrane</keyword>
<keyword evidence="7 11" id="KW-0472">Membrane</keyword>
<dbReference type="EMBL" id="CAXLJM020000036">
    <property type="protein sequence ID" value="CAL8104903.1"/>
    <property type="molecule type" value="Genomic_DNA"/>
</dbReference>
<dbReference type="Proteomes" id="UP001642540">
    <property type="component" value="Unassembled WGS sequence"/>
</dbReference>
<dbReference type="InterPro" id="IPR000276">
    <property type="entry name" value="GPCR_Rhodpsn"/>
</dbReference>
<dbReference type="InterPro" id="IPR001681">
    <property type="entry name" value="Neurokn_rcpt"/>
</dbReference>
<evidence type="ECO:0000259" key="12">
    <source>
        <dbReference type="PROSITE" id="PS50262"/>
    </source>
</evidence>
<dbReference type="PRINTS" id="PR01012">
    <property type="entry name" value="NRPEPTIDEYR"/>
</dbReference>
<evidence type="ECO:0000256" key="7">
    <source>
        <dbReference type="ARBA" id="ARBA00023136"/>
    </source>
</evidence>
<feature type="transmembrane region" description="Helical" evidence="11">
    <location>
        <begin position="176"/>
        <end position="198"/>
    </location>
</feature>
<dbReference type="InterPro" id="IPR017452">
    <property type="entry name" value="GPCR_Rhodpsn_7TM"/>
</dbReference>
<feature type="transmembrane region" description="Helical" evidence="11">
    <location>
        <begin position="272"/>
        <end position="294"/>
    </location>
</feature>
<comment type="subcellular location">
    <subcellularLocation>
        <location evidence="1">Cell membrane</location>
        <topology evidence="1">Multi-pass membrane protein</topology>
    </subcellularLocation>
</comment>
<evidence type="ECO:0000256" key="2">
    <source>
        <dbReference type="ARBA" id="ARBA00010663"/>
    </source>
</evidence>
<evidence type="ECO:0000256" key="3">
    <source>
        <dbReference type="ARBA" id="ARBA00022475"/>
    </source>
</evidence>
<comment type="caution">
    <text evidence="13">The sequence shown here is derived from an EMBL/GenBank/DDBJ whole genome shotgun (WGS) entry which is preliminary data.</text>
</comment>
<dbReference type="Pfam" id="PF00001">
    <property type="entry name" value="7tm_1"/>
    <property type="match status" value="1"/>
</dbReference>
<evidence type="ECO:0000256" key="6">
    <source>
        <dbReference type="ARBA" id="ARBA00023040"/>
    </source>
</evidence>
<accession>A0ABP1QN25</accession>
<sequence length="452" mass="52347">MASDHYSTVDIFWISLFSIMLSVAVLGNALVIWIVLAHRRMRTVTNYFLLNLSVADLTMAILNGAPNFFYMLRNDWIFGEILCVVNNFVANFTVASCVFTMMAISIDRWIAVMHPLEPRMKKRSAWKAIGAIWLGSALLAAPAILYSKTILYSTGARSCMVIWPDGKTPDESVYDLAYNVVLLVVTYVIPMTAMAICYGTMSWELWGHTHIGEVTERQRNSMLSKRKVEKMVVRMFIIVVLSFAICWLPYHGYFIYMYYDKNLAYKNWAQPLYLSFYFLAMSTSMINPVVYYFMNSRFRNYIQETMKNFCCCRRRQSEMNRRFLQETPALLRHCHNYSQSCSRSRSGDDNNCWNDHHNHTHQQRHPRLNPHHHRLNDRIPPNNLHTNNIKVLNRPYTNGNSGDILQANYITNQELGSPKCNNAEPQVSLYACLAHGHSHRSNKNGSTKTTYC</sequence>
<feature type="transmembrane region" description="Helical" evidence="11">
    <location>
        <begin position="48"/>
        <end position="70"/>
    </location>
</feature>
<proteinExistence type="inferred from homology"/>
<dbReference type="PANTHER" id="PTHR46925:SF2">
    <property type="entry name" value="G-PROTEIN COUPLED RECEPTOR TKR-1-RELATED"/>
    <property type="match status" value="1"/>
</dbReference>
<evidence type="ECO:0000256" key="1">
    <source>
        <dbReference type="ARBA" id="ARBA00004651"/>
    </source>
</evidence>
<keyword evidence="6 10" id="KW-0297">G-protein coupled receptor</keyword>
<keyword evidence="9 10" id="KW-0807">Transducer</keyword>
<organism evidence="13 14">
    <name type="scientific">Orchesella dallaii</name>
    <dbReference type="NCBI Taxonomy" id="48710"/>
    <lineage>
        <taxon>Eukaryota</taxon>
        <taxon>Metazoa</taxon>
        <taxon>Ecdysozoa</taxon>
        <taxon>Arthropoda</taxon>
        <taxon>Hexapoda</taxon>
        <taxon>Collembola</taxon>
        <taxon>Entomobryomorpha</taxon>
        <taxon>Entomobryoidea</taxon>
        <taxon>Orchesellidae</taxon>
        <taxon>Orchesellinae</taxon>
        <taxon>Orchesella</taxon>
    </lineage>
</organism>
<feature type="domain" description="G-protein coupled receptors family 1 profile" evidence="12">
    <location>
        <begin position="27"/>
        <end position="291"/>
    </location>
</feature>
<dbReference type="CDD" id="cd15390">
    <property type="entry name" value="7tmA_TACR"/>
    <property type="match status" value="1"/>
</dbReference>
<dbReference type="SUPFAM" id="SSF81321">
    <property type="entry name" value="Family A G protein-coupled receptor-like"/>
    <property type="match status" value="1"/>
</dbReference>
<evidence type="ECO:0000256" key="9">
    <source>
        <dbReference type="ARBA" id="ARBA00023224"/>
    </source>
</evidence>
<feature type="transmembrane region" description="Helical" evidence="11">
    <location>
        <begin position="125"/>
        <end position="145"/>
    </location>
</feature>
<dbReference type="PROSITE" id="PS00237">
    <property type="entry name" value="G_PROTEIN_RECEP_F1_1"/>
    <property type="match status" value="1"/>
</dbReference>
<keyword evidence="8 10" id="KW-0675">Receptor</keyword>
<keyword evidence="5 11" id="KW-1133">Transmembrane helix</keyword>
<protein>
    <recommendedName>
        <fullName evidence="12">G-protein coupled receptors family 1 profile domain-containing protein</fullName>
    </recommendedName>
</protein>
<dbReference type="Gene3D" id="1.20.1070.10">
    <property type="entry name" value="Rhodopsin 7-helix transmembrane proteins"/>
    <property type="match status" value="1"/>
</dbReference>
<keyword evidence="3" id="KW-1003">Cell membrane</keyword>
<evidence type="ECO:0000256" key="11">
    <source>
        <dbReference type="SAM" id="Phobius"/>
    </source>
</evidence>
<feature type="transmembrane region" description="Helical" evidence="11">
    <location>
        <begin position="76"/>
        <end position="104"/>
    </location>
</feature>
<feature type="transmembrane region" description="Helical" evidence="11">
    <location>
        <begin position="12"/>
        <end position="36"/>
    </location>
</feature>
<name>A0ABP1QN25_9HEXA</name>
<keyword evidence="14" id="KW-1185">Reference proteome</keyword>
<comment type="similarity">
    <text evidence="2 10">Belongs to the G-protein coupled receptor 1 family.</text>
</comment>
<dbReference type="PROSITE" id="PS50262">
    <property type="entry name" value="G_PROTEIN_RECEP_F1_2"/>
    <property type="match status" value="1"/>
</dbReference>
<dbReference type="InterPro" id="IPR000611">
    <property type="entry name" value="NPY_rcpt"/>
</dbReference>
<gene>
    <name evidence="13" type="ORF">ODALV1_LOCUS11895</name>
</gene>
<evidence type="ECO:0000256" key="5">
    <source>
        <dbReference type="ARBA" id="ARBA00022989"/>
    </source>
</evidence>
<evidence type="ECO:0000256" key="8">
    <source>
        <dbReference type="ARBA" id="ARBA00023170"/>
    </source>
</evidence>
<reference evidence="13 14" key="1">
    <citation type="submission" date="2024-08" db="EMBL/GenBank/DDBJ databases">
        <authorList>
            <person name="Cucini C."/>
            <person name="Frati F."/>
        </authorList>
    </citation>
    <scope>NUCLEOTIDE SEQUENCE [LARGE SCALE GENOMIC DNA]</scope>
</reference>
<dbReference type="PANTHER" id="PTHR46925">
    <property type="entry name" value="G-PROTEIN COUPLED RECEPTOR TKR-1-RELATED"/>
    <property type="match status" value="1"/>
</dbReference>
<evidence type="ECO:0000256" key="10">
    <source>
        <dbReference type="RuleBase" id="RU000688"/>
    </source>
</evidence>
<feature type="transmembrane region" description="Helical" evidence="11">
    <location>
        <begin position="231"/>
        <end position="252"/>
    </location>
</feature>
<evidence type="ECO:0000256" key="4">
    <source>
        <dbReference type="ARBA" id="ARBA00022692"/>
    </source>
</evidence>
<evidence type="ECO:0000313" key="14">
    <source>
        <dbReference type="Proteomes" id="UP001642540"/>
    </source>
</evidence>
<evidence type="ECO:0000313" key="13">
    <source>
        <dbReference type="EMBL" id="CAL8104903.1"/>
    </source>
</evidence>
<dbReference type="PRINTS" id="PR00237">
    <property type="entry name" value="GPCRRHODOPSN"/>
</dbReference>